<evidence type="ECO:0000313" key="2">
    <source>
        <dbReference type="Proteomes" id="UP000076218"/>
    </source>
</evidence>
<protein>
    <submittedName>
        <fullName evidence="1">Uncharacterized protein</fullName>
    </submittedName>
</protein>
<accession>A0A154V1G8</accession>
<sequence length="160" mass="18256">MPRSEQQIIQNLIEKWIPLALEYAAGAPGVSTLYIYAGSELGGKYANAFFEQHGDVVYPGRLDTPQKKPGMVFQMQELLLEDLNEAEREFKAAGIPCPTEYRVTYEPDPGRLDVQLSHELKYANHPTKILEEGPEDWLDGRLEKRLGKLTPTEQQRRELQ</sequence>
<gene>
    <name evidence="1" type="ORF">AWH51_09385</name>
</gene>
<evidence type="ECO:0000313" key="1">
    <source>
        <dbReference type="EMBL" id="KZC95191.1"/>
    </source>
</evidence>
<dbReference type="STRING" id="31965.AWH51_09385"/>
<dbReference type="AlphaFoldDB" id="A0A154V1G8"/>
<organism evidence="1 2">
    <name type="scientific">Clavibacter tessellarius</name>
    <dbReference type="NCBI Taxonomy" id="31965"/>
    <lineage>
        <taxon>Bacteria</taxon>
        <taxon>Bacillati</taxon>
        <taxon>Actinomycetota</taxon>
        <taxon>Actinomycetes</taxon>
        <taxon>Micrococcales</taxon>
        <taxon>Microbacteriaceae</taxon>
        <taxon>Clavibacter</taxon>
    </lineage>
</organism>
<dbReference type="OrthoDB" id="5086864at2"/>
<comment type="caution">
    <text evidence="1">The sequence shown here is derived from an EMBL/GenBank/DDBJ whole genome shotgun (WGS) entry which is preliminary data.</text>
</comment>
<name>A0A154V1G8_9MICO</name>
<dbReference type="Proteomes" id="UP000076218">
    <property type="component" value="Unassembled WGS sequence"/>
</dbReference>
<dbReference type="RefSeq" id="WP_063071479.1">
    <property type="nucleotide sequence ID" value="NZ_LQXA01000029.1"/>
</dbReference>
<reference evidence="1 2" key="1">
    <citation type="submission" date="2016-01" db="EMBL/GenBank/DDBJ databases">
        <title>Draft genome sequence of Clavibacter michiganensis subsp. tessellarius DOAB 609.</title>
        <authorList>
            <person name="Tambong J.T."/>
        </authorList>
    </citation>
    <scope>NUCLEOTIDE SEQUENCE [LARGE SCALE GENOMIC DNA]</scope>
    <source>
        <strain evidence="1 2">DOAB 609</strain>
    </source>
</reference>
<dbReference type="EMBL" id="LQXA01000029">
    <property type="protein sequence ID" value="KZC95191.1"/>
    <property type="molecule type" value="Genomic_DNA"/>
</dbReference>
<proteinExistence type="predicted"/>